<dbReference type="AlphaFoldDB" id="A0A171DL57"/>
<gene>
    <name evidence="2" type="ORF">PS9374_05245</name>
</gene>
<keyword evidence="2" id="KW-0489">Methyltransferase</keyword>
<dbReference type="GO" id="GO:0032259">
    <property type="term" value="P:methylation"/>
    <property type="evidence" value="ECO:0007669"/>
    <property type="project" value="UniProtKB-KW"/>
</dbReference>
<keyword evidence="3" id="KW-1185">Reference proteome</keyword>
<evidence type="ECO:0000259" key="1">
    <source>
        <dbReference type="Pfam" id="PF08241"/>
    </source>
</evidence>
<proteinExistence type="predicted"/>
<dbReference type="InterPro" id="IPR029063">
    <property type="entry name" value="SAM-dependent_MTases_sf"/>
</dbReference>
<evidence type="ECO:0000313" key="2">
    <source>
        <dbReference type="EMBL" id="GAT69569.1"/>
    </source>
</evidence>
<dbReference type="CDD" id="cd02440">
    <property type="entry name" value="AdoMet_MTases"/>
    <property type="match status" value="1"/>
</dbReference>
<dbReference type="STRING" id="161355.PS9374_05245"/>
<protein>
    <submittedName>
        <fullName evidence="2">Methyltransferase type 12</fullName>
    </submittedName>
</protein>
<evidence type="ECO:0000313" key="3">
    <source>
        <dbReference type="Proteomes" id="UP000077701"/>
    </source>
</evidence>
<dbReference type="SUPFAM" id="SSF53335">
    <property type="entry name" value="S-adenosyl-L-methionine-dependent methyltransferases"/>
    <property type="match status" value="1"/>
</dbReference>
<dbReference type="EMBL" id="BDCX01000014">
    <property type="protein sequence ID" value="GAT69569.1"/>
    <property type="molecule type" value="Genomic_DNA"/>
</dbReference>
<comment type="caution">
    <text evidence="2">The sequence shown here is derived from an EMBL/GenBank/DDBJ whole genome shotgun (WGS) entry which is preliminary data.</text>
</comment>
<dbReference type="Gene3D" id="3.40.50.150">
    <property type="entry name" value="Vaccinia Virus protein VP39"/>
    <property type="match status" value="1"/>
</dbReference>
<sequence>MRPVAAQGDLFERRIQERWTERRGRRLDVLIAGCGWPDPLKLEMESRVVGIDEDHPVVRANTSARGDLTSWALGDLRSIPVPPRAFDVVYAPFLLERLEHPELVLDRLLGGLRPNGLLLLRMRDRESAYGTCARLTPWPLRRLLWPKLVPAGTPGPLPKVYGPSISREGIRAYCLTRGLVVTDEFLGTSSPAADRPLVRAACSVIEAVSRGRIPASHDEITMIIRKPEDYFTRVL</sequence>
<keyword evidence="2" id="KW-0808">Transferase</keyword>
<reference evidence="3" key="2">
    <citation type="submission" date="2016-04" db="EMBL/GenBank/DDBJ databases">
        <title>Planomonospora sphaerica JCM9374 whole genome shotgun sequence.</title>
        <authorList>
            <person name="Suzuki T."/>
            <person name="Dohra H."/>
            <person name="Kodani S."/>
        </authorList>
    </citation>
    <scope>NUCLEOTIDE SEQUENCE [LARGE SCALE GENOMIC DNA]</scope>
    <source>
        <strain evidence="3">JCM 9374</strain>
    </source>
</reference>
<dbReference type="GO" id="GO:0008757">
    <property type="term" value="F:S-adenosylmethionine-dependent methyltransferase activity"/>
    <property type="evidence" value="ECO:0007669"/>
    <property type="project" value="InterPro"/>
</dbReference>
<feature type="domain" description="Methyltransferase type 11" evidence="1">
    <location>
        <begin position="43"/>
        <end position="119"/>
    </location>
</feature>
<dbReference type="InterPro" id="IPR013216">
    <property type="entry name" value="Methyltransf_11"/>
</dbReference>
<organism evidence="2 3">
    <name type="scientific">Planomonospora sphaerica</name>
    <dbReference type="NCBI Taxonomy" id="161355"/>
    <lineage>
        <taxon>Bacteria</taxon>
        <taxon>Bacillati</taxon>
        <taxon>Actinomycetota</taxon>
        <taxon>Actinomycetes</taxon>
        <taxon>Streptosporangiales</taxon>
        <taxon>Streptosporangiaceae</taxon>
        <taxon>Planomonospora</taxon>
    </lineage>
</organism>
<reference evidence="2 3" key="1">
    <citation type="journal article" date="2016" name="Genome Announc.">
        <title>Draft Genome Sequence of Planomonospora sphaerica JCM9374, a Rare Actinomycete.</title>
        <authorList>
            <person name="Dohra H."/>
            <person name="Suzuki T."/>
            <person name="Inoue Y."/>
            <person name="Kodani S."/>
        </authorList>
    </citation>
    <scope>NUCLEOTIDE SEQUENCE [LARGE SCALE GENOMIC DNA]</scope>
    <source>
        <strain evidence="2 3">JCM 9374</strain>
    </source>
</reference>
<accession>A0A171DL57</accession>
<name>A0A171DL57_9ACTN</name>
<dbReference type="Proteomes" id="UP000077701">
    <property type="component" value="Unassembled WGS sequence"/>
</dbReference>
<dbReference type="Pfam" id="PF08241">
    <property type="entry name" value="Methyltransf_11"/>
    <property type="match status" value="1"/>
</dbReference>